<dbReference type="SUPFAM" id="SSF48726">
    <property type="entry name" value="Immunoglobulin"/>
    <property type="match status" value="4"/>
</dbReference>
<dbReference type="PANTHER" id="PTHR44170:SF54">
    <property type="entry name" value="FI24025P1"/>
    <property type="match status" value="1"/>
</dbReference>
<feature type="domain" description="Ig-like" evidence="4">
    <location>
        <begin position="33"/>
        <end position="130"/>
    </location>
</feature>
<evidence type="ECO:0000259" key="4">
    <source>
        <dbReference type="PROSITE" id="PS50835"/>
    </source>
</evidence>
<dbReference type="Pfam" id="PF13927">
    <property type="entry name" value="Ig_3"/>
    <property type="match status" value="1"/>
</dbReference>
<protein>
    <submittedName>
        <fullName evidence="7">Ig-like domain-containing protein</fullName>
    </submittedName>
</protein>
<evidence type="ECO:0000256" key="2">
    <source>
        <dbReference type="ARBA" id="ARBA00023157"/>
    </source>
</evidence>
<dbReference type="PROSITE" id="PS50835">
    <property type="entry name" value="IG_LIKE"/>
    <property type="match status" value="3"/>
</dbReference>
<proteinExistence type="predicted"/>
<dbReference type="InterPro" id="IPR003599">
    <property type="entry name" value="Ig_sub"/>
</dbReference>
<accession>A0A0N5AKJ2</accession>
<evidence type="ECO:0000256" key="1">
    <source>
        <dbReference type="ARBA" id="ARBA00022737"/>
    </source>
</evidence>
<keyword evidence="2" id="KW-1015">Disulfide bond</keyword>
<name>A0A0N5AKJ2_9BILA</name>
<feature type="domain" description="Fibronectin type-III" evidence="5">
    <location>
        <begin position="705"/>
        <end position="801"/>
    </location>
</feature>
<dbReference type="InterPro" id="IPR013783">
    <property type="entry name" value="Ig-like_fold"/>
</dbReference>
<sequence>MGFTKVEKIAYVIFITAIFVADTHTSNRIFKLPRLIVQSDRLYLLRNEINRLYCKIEIGWPNVSFSSKVLWLKDGVPINELTRLKKQEIYQHDSVLSIRSGRSYVEGNYQCKAEIQGVQLPPSTKHKRVSVKLISAPLKLRKARITGFSDVGLTVVEVELGEIARIPCNGLPDVVPGPPAIRFQKQEEDVPSFNEQDYWVTSTGLQLFAREPSYAGTYFCIATNVFTNITRKSRSPIVRRKNLMDAVPKLVFPLEQSSLEHPIIVNINRGRSALLECIISNAQVSWKRYNSLDSSFGSITIGHDRDSKFLLRFSNLDINWTDEDDSGIYVCEGRPIVRYGTLTNDDLASIPIPQVFYKLHVRSPTNVHLKISQLNVDKTWQINCMGINFDYEVPSVYINGETLQDAMDKLGVPPSVGFFSNPVHVSLTPKTVISGSVQCMSHPAMDEAEIYGDGLERGRASNLYVDNSESMQVNLITEGPRNVTVMVSQTAELTCRVHVQATAWLWSKGNTSINILGDRVRTFNEKLKIGNVTLADSGWYTCEATDSGKRSNRASAYLKVIDPNNTVTVASTKSGKNNLNETGEEYKSQETSPTFINPNLVPFTLDIQRASVSGCSVQLYWSYPEHHPASENITAFKVELCTEYLQEWAETQELRSYVRHTTVDNLTPGRRYKFRVVAVLSGQPSVNSFPTEWVRIEQTEDGIMLPSEPRIERLSAVSDSVLKLKWKTDFTSSNNAPEKFLVTYGKSSSTHTNTVEVQGNETQITITSLEPSTEYRVTVSAENPAGLSPRSQPVYARTHAARGKFADTSHRIFNEQLVLKKRLHYHNNKFRQRYNEQQSPQLQSLYSNYQKSPSTSMQNLCLEMQVNPKVSRYDDNDDDDDKNYYNEEAFLIPGQRNKNSNDNNKKLAMSQNSNGVERSRTAVYGELMLCTEVPENDKKNATITKLLDSYSVPVTELDICDQNSVTD</sequence>
<dbReference type="SUPFAM" id="SSF49265">
    <property type="entry name" value="Fibronectin type III"/>
    <property type="match status" value="1"/>
</dbReference>
<keyword evidence="1" id="KW-0677">Repeat</keyword>
<dbReference type="AlphaFoldDB" id="A0A0N5AKJ2"/>
<dbReference type="WBParaSite" id="SMUV_0000501701-mRNA-1">
    <property type="protein sequence ID" value="SMUV_0000501701-mRNA-1"/>
    <property type="gene ID" value="SMUV_0000501701"/>
</dbReference>
<evidence type="ECO:0000313" key="6">
    <source>
        <dbReference type="Proteomes" id="UP000046393"/>
    </source>
</evidence>
<dbReference type="InterPro" id="IPR003961">
    <property type="entry name" value="FN3_dom"/>
</dbReference>
<feature type="domain" description="Ig-like" evidence="4">
    <location>
        <begin position="471"/>
        <end position="559"/>
    </location>
</feature>
<dbReference type="GO" id="GO:0098609">
    <property type="term" value="P:cell-cell adhesion"/>
    <property type="evidence" value="ECO:0007669"/>
    <property type="project" value="TreeGrafter"/>
</dbReference>
<dbReference type="Pfam" id="PF00041">
    <property type="entry name" value="fn3"/>
    <property type="match status" value="2"/>
</dbReference>
<dbReference type="SMART" id="SM00408">
    <property type="entry name" value="IGc2"/>
    <property type="match status" value="3"/>
</dbReference>
<evidence type="ECO:0000313" key="7">
    <source>
        <dbReference type="WBParaSite" id="SMUV_0000501701-mRNA-1"/>
    </source>
</evidence>
<evidence type="ECO:0000256" key="3">
    <source>
        <dbReference type="SAM" id="MobiDB-lite"/>
    </source>
</evidence>
<feature type="domain" description="Ig-like" evidence="4">
    <location>
        <begin position="248"/>
        <end position="331"/>
    </location>
</feature>
<keyword evidence="6" id="KW-1185">Reference proteome</keyword>
<dbReference type="Gene3D" id="2.60.40.10">
    <property type="entry name" value="Immunoglobulins"/>
    <property type="match status" value="5"/>
</dbReference>
<dbReference type="InterPro" id="IPR036116">
    <property type="entry name" value="FN3_sf"/>
</dbReference>
<dbReference type="GO" id="GO:0007399">
    <property type="term" value="P:nervous system development"/>
    <property type="evidence" value="ECO:0007669"/>
    <property type="project" value="TreeGrafter"/>
</dbReference>
<feature type="domain" description="Fibronectin type-III" evidence="5">
    <location>
        <begin position="601"/>
        <end position="702"/>
    </location>
</feature>
<evidence type="ECO:0000259" key="5">
    <source>
        <dbReference type="PROSITE" id="PS50853"/>
    </source>
</evidence>
<dbReference type="InterPro" id="IPR036179">
    <property type="entry name" value="Ig-like_dom_sf"/>
</dbReference>
<dbReference type="Proteomes" id="UP000046393">
    <property type="component" value="Unplaced"/>
</dbReference>
<dbReference type="STRING" id="451379.A0A0N5AKJ2"/>
<dbReference type="PANTHER" id="PTHR44170">
    <property type="entry name" value="PROTEIN SIDEKICK"/>
    <property type="match status" value="1"/>
</dbReference>
<dbReference type="SMART" id="SM00409">
    <property type="entry name" value="IG"/>
    <property type="match status" value="4"/>
</dbReference>
<dbReference type="CDD" id="cd00063">
    <property type="entry name" value="FN3"/>
    <property type="match status" value="2"/>
</dbReference>
<feature type="region of interest" description="Disordered" evidence="3">
    <location>
        <begin position="894"/>
        <end position="916"/>
    </location>
</feature>
<dbReference type="InterPro" id="IPR007110">
    <property type="entry name" value="Ig-like_dom"/>
</dbReference>
<dbReference type="SMART" id="SM00060">
    <property type="entry name" value="FN3"/>
    <property type="match status" value="2"/>
</dbReference>
<dbReference type="InterPro" id="IPR003598">
    <property type="entry name" value="Ig_sub2"/>
</dbReference>
<dbReference type="PROSITE" id="PS50853">
    <property type="entry name" value="FN3"/>
    <property type="match status" value="2"/>
</dbReference>
<organism evidence="6 7">
    <name type="scientific">Syphacia muris</name>
    <dbReference type="NCBI Taxonomy" id="451379"/>
    <lineage>
        <taxon>Eukaryota</taxon>
        <taxon>Metazoa</taxon>
        <taxon>Ecdysozoa</taxon>
        <taxon>Nematoda</taxon>
        <taxon>Chromadorea</taxon>
        <taxon>Rhabditida</taxon>
        <taxon>Spirurina</taxon>
        <taxon>Oxyuridomorpha</taxon>
        <taxon>Oxyuroidea</taxon>
        <taxon>Oxyuridae</taxon>
        <taxon>Syphacia</taxon>
    </lineage>
</organism>
<reference evidence="7" key="1">
    <citation type="submission" date="2017-02" db="UniProtKB">
        <authorList>
            <consortium name="WormBaseParasite"/>
        </authorList>
    </citation>
    <scope>IDENTIFICATION</scope>
</reference>